<protein>
    <submittedName>
        <fullName evidence="1">Uncharacterized protein</fullName>
    </submittedName>
</protein>
<reference evidence="1" key="1">
    <citation type="submission" date="2023-12" db="EMBL/GenBank/DDBJ databases">
        <title>Genome assembly of Anisodus tanguticus.</title>
        <authorList>
            <person name="Wang Y.-J."/>
        </authorList>
    </citation>
    <scope>NUCLEOTIDE SEQUENCE</scope>
    <source>
        <strain evidence="1">KB-2021</strain>
        <tissue evidence="1">Leaf</tissue>
    </source>
</reference>
<dbReference type="AlphaFoldDB" id="A0AAE1RH13"/>
<comment type="caution">
    <text evidence="1">The sequence shown here is derived from an EMBL/GenBank/DDBJ whole genome shotgun (WGS) entry which is preliminary data.</text>
</comment>
<evidence type="ECO:0000313" key="2">
    <source>
        <dbReference type="Proteomes" id="UP001291623"/>
    </source>
</evidence>
<evidence type="ECO:0000313" key="1">
    <source>
        <dbReference type="EMBL" id="KAK4350901.1"/>
    </source>
</evidence>
<name>A0AAE1RH13_9SOLA</name>
<sequence>MSQPTNMPYQPPNKVGVTGNKLMVTKEKMMTRKGNGNFKLLRYGNDLSRLKCSIANPTNKMPGVFNSKSYLFPPNIKFSHIILSRCIIMRQSSGF</sequence>
<accession>A0AAE1RH13</accession>
<dbReference type="Proteomes" id="UP001291623">
    <property type="component" value="Unassembled WGS sequence"/>
</dbReference>
<proteinExistence type="predicted"/>
<keyword evidence="2" id="KW-1185">Reference proteome</keyword>
<organism evidence="1 2">
    <name type="scientific">Anisodus tanguticus</name>
    <dbReference type="NCBI Taxonomy" id="243964"/>
    <lineage>
        <taxon>Eukaryota</taxon>
        <taxon>Viridiplantae</taxon>
        <taxon>Streptophyta</taxon>
        <taxon>Embryophyta</taxon>
        <taxon>Tracheophyta</taxon>
        <taxon>Spermatophyta</taxon>
        <taxon>Magnoliopsida</taxon>
        <taxon>eudicotyledons</taxon>
        <taxon>Gunneridae</taxon>
        <taxon>Pentapetalae</taxon>
        <taxon>asterids</taxon>
        <taxon>lamiids</taxon>
        <taxon>Solanales</taxon>
        <taxon>Solanaceae</taxon>
        <taxon>Solanoideae</taxon>
        <taxon>Hyoscyameae</taxon>
        <taxon>Anisodus</taxon>
    </lineage>
</organism>
<gene>
    <name evidence="1" type="ORF">RND71_030214</name>
</gene>
<dbReference type="EMBL" id="JAVYJV010000016">
    <property type="protein sequence ID" value="KAK4350901.1"/>
    <property type="molecule type" value="Genomic_DNA"/>
</dbReference>